<protein>
    <submittedName>
        <fullName evidence="3">SRPBCC family protein</fullName>
    </submittedName>
</protein>
<dbReference type="InterPro" id="IPR005031">
    <property type="entry name" value="COQ10_START"/>
</dbReference>
<name>A0ABY2S4B6_9PSEU</name>
<dbReference type="CDD" id="cd07817">
    <property type="entry name" value="SRPBCC_8"/>
    <property type="match status" value="1"/>
</dbReference>
<dbReference type="EMBL" id="SWMS01000008">
    <property type="protein sequence ID" value="TKG70640.1"/>
    <property type="molecule type" value="Genomic_DNA"/>
</dbReference>
<keyword evidence="4" id="KW-1185">Reference proteome</keyword>
<feature type="compositionally biased region" description="Acidic residues" evidence="1">
    <location>
        <begin position="250"/>
        <end position="278"/>
    </location>
</feature>
<comment type="caution">
    <text evidence="3">The sequence shown here is derived from an EMBL/GenBank/DDBJ whole genome shotgun (WGS) entry which is preliminary data.</text>
</comment>
<proteinExistence type="predicted"/>
<dbReference type="SUPFAM" id="SSF55961">
    <property type="entry name" value="Bet v1-like"/>
    <property type="match status" value="1"/>
</dbReference>
<evidence type="ECO:0000259" key="2">
    <source>
        <dbReference type="Pfam" id="PF03364"/>
    </source>
</evidence>
<dbReference type="Gene3D" id="3.30.530.20">
    <property type="match status" value="1"/>
</dbReference>
<dbReference type="Proteomes" id="UP000309992">
    <property type="component" value="Unassembled WGS sequence"/>
</dbReference>
<reference evidence="3 4" key="1">
    <citation type="journal article" date="2015" name="Antonie Van Leeuwenhoek">
        <title>Prauserella endophytica sp. nov., an endophytic actinobacterium isolated from Tamarix taklamakanensis.</title>
        <authorList>
            <person name="Liu J.M."/>
            <person name="Habden X."/>
            <person name="Guo L."/>
            <person name="Tuo L."/>
            <person name="Jiang Z.K."/>
            <person name="Liu S.W."/>
            <person name="Liu X.F."/>
            <person name="Chen L."/>
            <person name="Li R.F."/>
            <person name="Zhang Y.Q."/>
            <person name="Sun C.H."/>
        </authorList>
    </citation>
    <scope>NUCLEOTIDE SEQUENCE [LARGE SCALE GENOMIC DNA]</scope>
    <source>
        <strain evidence="3 4">CGMCC 4.7182</strain>
    </source>
</reference>
<gene>
    <name evidence="3" type="ORF">FCN18_16445</name>
</gene>
<feature type="compositionally biased region" description="Basic and acidic residues" evidence="1">
    <location>
        <begin position="282"/>
        <end position="296"/>
    </location>
</feature>
<evidence type="ECO:0000313" key="4">
    <source>
        <dbReference type="Proteomes" id="UP000309992"/>
    </source>
</evidence>
<dbReference type="InterPro" id="IPR047137">
    <property type="entry name" value="ORF3"/>
</dbReference>
<dbReference type="Pfam" id="PF03364">
    <property type="entry name" value="Polyketide_cyc"/>
    <property type="match status" value="1"/>
</dbReference>
<evidence type="ECO:0000313" key="3">
    <source>
        <dbReference type="EMBL" id="TKG70640.1"/>
    </source>
</evidence>
<evidence type="ECO:0000256" key="1">
    <source>
        <dbReference type="SAM" id="MobiDB-lite"/>
    </source>
</evidence>
<feature type="domain" description="Coenzyme Q-binding protein COQ10 START" evidence="2">
    <location>
        <begin position="102"/>
        <end position="223"/>
    </location>
</feature>
<dbReference type="PANTHER" id="PTHR33824:SF7">
    <property type="entry name" value="POLYKETIDE CYCLASE_DEHYDRASE AND LIPID TRANSPORT SUPERFAMILY PROTEIN"/>
    <property type="match status" value="1"/>
</dbReference>
<organism evidence="3 4">
    <name type="scientific">Prauserella endophytica</name>
    <dbReference type="NCBI Taxonomy" id="1592324"/>
    <lineage>
        <taxon>Bacteria</taxon>
        <taxon>Bacillati</taxon>
        <taxon>Actinomycetota</taxon>
        <taxon>Actinomycetes</taxon>
        <taxon>Pseudonocardiales</taxon>
        <taxon>Pseudonocardiaceae</taxon>
        <taxon>Prauserella</taxon>
        <taxon>Prauserella coralliicola group</taxon>
    </lineage>
</organism>
<accession>A0ABY2S4B6</accession>
<sequence>MGQLATTMAERAASSVTDRVSATAERLNHYAESGGSGGLKAALTGASKLAEGKSPTSAAMSAGFSRVKDKVKDAVGGLTPGGGGGGTGDKVKVTNIVESIDVGVPIDLAYNQWTRFTDYPRFMKKVERVEQVSDEKLEWKAQIFLSHRTWESTIEEQVPNERIVWRSKGEKGYVDGAVTFHELGPQLTRIVLVLEYHPQGFFEKTGNLWRAQGRRARLELKHFQRHVMAHALLHPEEVEGWRGEIRQGEVVDEQSEEESEEEPEEESAEDENAEDENAENPPEERTTEGNDREESRPRRRRTASGNTTRKTRGGRS</sequence>
<dbReference type="InterPro" id="IPR023393">
    <property type="entry name" value="START-like_dom_sf"/>
</dbReference>
<dbReference type="PANTHER" id="PTHR33824">
    <property type="entry name" value="POLYKETIDE CYCLASE/DEHYDRASE AND LIPID TRANSPORT SUPERFAMILY PROTEIN"/>
    <property type="match status" value="1"/>
</dbReference>
<feature type="region of interest" description="Disordered" evidence="1">
    <location>
        <begin position="243"/>
        <end position="316"/>
    </location>
</feature>